<evidence type="ECO:0000256" key="7">
    <source>
        <dbReference type="ARBA" id="ARBA00022989"/>
    </source>
</evidence>
<dbReference type="NCBIfam" id="TIGR01843">
    <property type="entry name" value="type_I_hlyD"/>
    <property type="match status" value="1"/>
</dbReference>
<evidence type="ECO:0000259" key="12">
    <source>
        <dbReference type="Pfam" id="PF26002"/>
    </source>
</evidence>
<evidence type="ECO:0000256" key="5">
    <source>
        <dbReference type="ARBA" id="ARBA00022519"/>
    </source>
</evidence>
<dbReference type="InterPro" id="IPR000089">
    <property type="entry name" value="Biotin_lipoyl"/>
</dbReference>
<keyword evidence="10" id="KW-0175">Coiled coil</keyword>
<feature type="domain" description="AprE-like beta-barrel" evidence="12">
    <location>
        <begin position="332"/>
        <end position="429"/>
    </location>
</feature>
<proteinExistence type="inferred from homology"/>
<evidence type="ECO:0000256" key="2">
    <source>
        <dbReference type="ARBA" id="ARBA00009477"/>
    </source>
</evidence>
<keyword evidence="8 9" id="KW-0472">Membrane</keyword>
<feature type="transmembrane region" description="Helical" evidence="9">
    <location>
        <begin position="36"/>
        <end position="53"/>
    </location>
</feature>
<dbReference type="SUPFAM" id="SSF111369">
    <property type="entry name" value="HlyD-like secretion proteins"/>
    <property type="match status" value="1"/>
</dbReference>
<keyword evidence="3 9" id="KW-0813">Transport</keyword>
<dbReference type="Gene3D" id="2.40.30.170">
    <property type="match status" value="1"/>
</dbReference>
<keyword evidence="14" id="KW-1185">Reference proteome</keyword>
<organism evidence="13 14">
    <name type="scientific">Sulfuritortus calidifontis</name>
    <dbReference type="NCBI Taxonomy" id="1914471"/>
    <lineage>
        <taxon>Bacteria</taxon>
        <taxon>Pseudomonadati</taxon>
        <taxon>Pseudomonadota</taxon>
        <taxon>Betaproteobacteria</taxon>
        <taxon>Nitrosomonadales</taxon>
        <taxon>Thiobacillaceae</taxon>
        <taxon>Sulfuritortus</taxon>
    </lineage>
</organism>
<protein>
    <recommendedName>
        <fullName evidence="9">Membrane fusion protein (MFP) family protein</fullName>
    </recommendedName>
</protein>
<dbReference type="Proteomes" id="UP000295135">
    <property type="component" value="Unassembled WGS sequence"/>
</dbReference>
<evidence type="ECO:0000256" key="9">
    <source>
        <dbReference type="RuleBase" id="RU365093"/>
    </source>
</evidence>
<keyword evidence="4 9" id="KW-1003">Cell membrane</keyword>
<dbReference type="InterPro" id="IPR050739">
    <property type="entry name" value="MFP"/>
</dbReference>
<evidence type="ECO:0000256" key="3">
    <source>
        <dbReference type="ARBA" id="ARBA00022448"/>
    </source>
</evidence>
<dbReference type="OrthoDB" id="9775513at2"/>
<dbReference type="GO" id="GO:0015031">
    <property type="term" value="P:protein transport"/>
    <property type="evidence" value="ECO:0007669"/>
    <property type="project" value="InterPro"/>
</dbReference>
<dbReference type="Pfam" id="PF00364">
    <property type="entry name" value="Biotin_lipoyl"/>
    <property type="match status" value="1"/>
</dbReference>
<evidence type="ECO:0000256" key="4">
    <source>
        <dbReference type="ARBA" id="ARBA00022475"/>
    </source>
</evidence>
<keyword evidence="6 9" id="KW-0812">Transmembrane</keyword>
<dbReference type="Gene3D" id="2.40.50.100">
    <property type="match status" value="1"/>
</dbReference>
<dbReference type="PRINTS" id="PR01490">
    <property type="entry name" value="RTXTOXIND"/>
</dbReference>
<dbReference type="GO" id="GO:0005886">
    <property type="term" value="C:plasma membrane"/>
    <property type="evidence" value="ECO:0007669"/>
    <property type="project" value="UniProtKB-SubCell"/>
</dbReference>
<evidence type="ECO:0000256" key="6">
    <source>
        <dbReference type="ARBA" id="ARBA00022692"/>
    </source>
</evidence>
<comment type="similarity">
    <text evidence="2 9">Belongs to the membrane fusion protein (MFP) (TC 8.A.1) family.</text>
</comment>
<dbReference type="Pfam" id="PF26002">
    <property type="entry name" value="Beta-barrel_AprE"/>
    <property type="match status" value="1"/>
</dbReference>
<feature type="coiled-coil region" evidence="10">
    <location>
        <begin position="160"/>
        <end position="187"/>
    </location>
</feature>
<dbReference type="RefSeq" id="WP_126462776.1">
    <property type="nucleotide sequence ID" value="NZ_AP018721.1"/>
</dbReference>
<evidence type="ECO:0000313" key="13">
    <source>
        <dbReference type="EMBL" id="TCS72645.1"/>
    </source>
</evidence>
<evidence type="ECO:0000256" key="10">
    <source>
        <dbReference type="SAM" id="Coils"/>
    </source>
</evidence>
<dbReference type="EMBL" id="SLZY01000004">
    <property type="protein sequence ID" value="TCS72645.1"/>
    <property type="molecule type" value="Genomic_DNA"/>
</dbReference>
<evidence type="ECO:0000256" key="8">
    <source>
        <dbReference type="ARBA" id="ARBA00023136"/>
    </source>
</evidence>
<evidence type="ECO:0000256" key="1">
    <source>
        <dbReference type="ARBA" id="ARBA00004377"/>
    </source>
</evidence>
<dbReference type="InterPro" id="IPR010129">
    <property type="entry name" value="T1SS_HlyD"/>
</dbReference>
<name>A0A4R3JWJ5_9PROT</name>
<sequence>MDVLNKLFPKVENPVDFAPPLLRLQAQSPNPMGRKVLWAMLILLGCLILWMLIGRLDIVSVAEGKLVPQTYVKIVQPSEAGIVKEILVKEGQTVTAGQVLMRMDTLITDADAKSLEAEHARKQLGLRRIDAELSGTPFRSVAGDPPDLARETESQYRANRAALEAALAEERSRLIKARQDLSAAEQIRTKLAEVLPHYREQEKAYDKLAKEGFAGPLMLSDKRRERIEKEQELRTQEHVIESARAGIMQSEKKLTQINSDYRRQLYAERTEVANALDKLTQEVAKQTHRQALMELKAPQAAVVKDLATHTSGTVVQPGTVLLTLVPKDETLRAEVWVSNEDIGFVRPGQKVRLKFAAFPFQKYGMIDGTVEHVSADAADNTASNGPVDPNGRPRQYVYKALVTLKAMNLELEGEKLPLSAGMQTYAEILLGTRTVAEYLLSPVQKAWHESGRER</sequence>
<feature type="domain" description="Lipoyl-binding" evidence="11">
    <location>
        <begin position="75"/>
        <end position="103"/>
    </location>
</feature>
<evidence type="ECO:0000313" key="14">
    <source>
        <dbReference type="Proteomes" id="UP000295135"/>
    </source>
</evidence>
<dbReference type="AlphaFoldDB" id="A0A4R3JWJ5"/>
<comment type="caution">
    <text evidence="13">The sequence shown here is derived from an EMBL/GenBank/DDBJ whole genome shotgun (WGS) entry which is preliminary data.</text>
</comment>
<comment type="subcellular location">
    <subcellularLocation>
        <location evidence="1 9">Cell inner membrane</location>
        <topology evidence="1 9">Single-pass membrane protein</topology>
    </subcellularLocation>
</comment>
<keyword evidence="5 9" id="KW-0997">Cell inner membrane</keyword>
<dbReference type="InterPro" id="IPR058982">
    <property type="entry name" value="Beta-barrel_AprE"/>
</dbReference>
<keyword evidence="7 9" id="KW-1133">Transmembrane helix</keyword>
<evidence type="ECO:0000259" key="11">
    <source>
        <dbReference type="Pfam" id="PF00364"/>
    </source>
</evidence>
<gene>
    <name evidence="13" type="ORF">EDC61_10455</name>
</gene>
<accession>A0A4R3JWJ5</accession>
<dbReference type="PANTHER" id="PTHR30386">
    <property type="entry name" value="MEMBRANE FUSION SUBUNIT OF EMRAB-TOLC MULTIDRUG EFFLUX PUMP"/>
    <property type="match status" value="1"/>
</dbReference>
<dbReference type="PANTHER" id="PTHR30386:SF27">
    <property type="entry name" value="MEMBRANE FUSION PROTEIN (MFP) FAMILY PROTEIN"/>
    <property type="match status" value="1"/>
</dbReference>
<reference evidence="13 14" key="1">
    <citation type="submission" date="2019-03" db="EMBL/GenBank/DDBJ databases">
        <title>Genomic Encyclopedia of Type Strains, Phase IV (KMG-IV): sequencing the most valuable type-strain genomes for metagenomic binning, comparative biology and taxonomic classification.</title>
        <authorList>
            <person name="Goeker M."/>
        </authorList>
    </citation>
    <scope>NUCLEOTIDE SEQUENCE [LARGE SCALE GENOMIC DNA]</scope>
    <source>
        <strain evidence="13 14">DSM 103923</strain>
    </source>
</reference>